<dbReference type="GO" id="GO:0003677">
    <property type="term" value="F:DNA binding"/>
    <property type="evidence" value="ECO:0007669"/>
    <property type="project" value="InterPro"/>
</dbReference>
<dbReference type="Gene3D" id="1.10.260.40">
    <property type="entry name" value="lambda repressor-like DNA-binding domains"/>
    <property type="match status" value="1"/>
</dbReference>
<comment type="caution">
    <text evidence="2">The sequence shown here is derived from an EMBL/GenBank/DDBJ whole genome shotgun (WGS) entry which is preliminary data.</text>
</comment>
<gene>
    <name evidence="2" type="ORF">HMPREF9726_00421</name>
</gene>
<reference evidence="2" key="1">
    <citation type="submission" date="2012-01" db="EMBL/GenBank/DDBJ databases">
        <title>The Genome Sequence of Treponema denticola H-22.</title>
        <authorList>
            <consortium name="The Broad Institute Genome Sequencing Platform"/>
            <person name="Earl A."/>
            <person name="Ward D."/>
            <person name="Feldgarden M."/>
            <person name="Gevers D."/>
            <person name="Blanton J.M."/>
            <person name="Fenno C.J."/>
            <person name="Baranova O.V."/>
            <person name="Mathney J."/>
            <person name="Dewhirst F.E."/>
            <person name="Izard J."/>
            <person name="Young S.K."/>
            <person name="Zeng Q."/>
            <person name="Gargeya S."/>
            <person name="Fitzgerald M."/>
            <person name="Haas B."/>
            <person name="Abouelleil A."/>
            <person name="Alvarado L."/>
            <person name="Arachchi H.M."/>
            <person name="Berlin A."/>
            <person name="Chapman S.B."/>
            <person name="Gearin G."/>
            <person name="Goldberg J."/>
            <person name="Griggs A."/>
            <person name="Gujja S."/>
            <person name="Hansen M."/>
            <person name="Heiman D."/>
            <person name="Howarth C."/>
            <person name="Larimer J."/>
            <person name="Lui A."/>
            <person name="MacDonald P.J.P."/>
            <person name="McCowen C."/>
            <person name="Montmayeur A."/>
            <person name="Murphy C."/>
            <person name="Neiman D."/>
            <person name="Pearson M."/>
            <person name="Priest M."/>
            <person name="Roberts A."/>
            <person name="Saif S."/>
            <person name="Shea T."/>
            <person name="Sisk P."/>
            <person name="Stolte C."/>
            <person name="Sykes S."/>
            <person name="Wortman J."/>
            <person name="Nusbaum C."/>
            <person name="Birren B."/>
        </authorList>
    </citation>
    <scope>NUCLEOTIDE SEQUENCE [LARGE SCALE GENOMIC DNA]</scope>
    <source>
        <strain evidence="2">H-22</strain>
    </source>
</reference>
<evidence type="ECO:0000259" key="1">
    <source>
        <dbReference type="PROSITE" id="PS50943"/>
    </source>
</evidence>
<evidence type="ECO:0000313" key="2">
    <source>
        <dbReference type="EMBL" id="EMB36229.1"/>
    </source>
</evidence>
<dbReference type="CDD" id="cd00093">
    <property type="entry name" value="HTH_XRE"/>
    <property type="match status" value="1"/>
</dbReference>
<dbReference type="SUPFAM" id="SSF47413">
    <property type="entry name" value="lambda repressor-like DNA-binding domains"/>
    <property type="match status" value="1"/>
</dbReference>
<sequence>MTTLIDVQFIAGKDGKPEYAVIPFKVFQTLCNHKVREFNEKETIPHEVIKKIHLEDMSSIQAWREYLNLTQTEIAEKMGISQAAYSQMETSKKNRKATLEKIAQAMNIDYLQLRI</sequence>
<dbReference type="GeneID" id="2739756"/>
<accession>A0A0E2E8B1</accession>
<dbReference type="HOGENOM" id="CLU_136757_0_1_12"/>
<dbReference type="Pfam" id="PF01381">
    <property type="entry name" value="HTH_3"/>
    <property type="match status" value="1"/>
</dbReference>
<proteinExistence type="predicted"/>
<feature type="domain" description="HTH cro/C1-type" evidence="1">
    <location>
        <begin position="60"/>
        <end position="113"/>
    </location>
</feature>
<dbReference type="AlphaFoldDB" id="A0A0E2E8B1"/>
<protein>
    <recommendedName>
        <fullName evidence="1">HTH cro/C1-type domain-containing protein</fullName>
    </recommendedName>
</protein>
<dbReference type="EMBL" id="AGDV01000001">
    <property type="protein sequence ID" value="EMB36229.1"/>
    <property type="molecule type" value="Genomic_DNA"/>
</dbReference>
<dbReference type="PROSITE" id="PS50943">
    <property type="entry name" value="HTH_CROC1"/>
    <property type="match status" value="1"/>
</dbReference>
<dbReference type="PATRIC" id="fig|999432.5.peg.435"/>
<organism evidence="2">
    <name type="scientific">Treponema denticola H-22</name>
    <dbReference type="NCBI Taxonomy" id="999432"/>
    <lineage>
        <taxon>Bacteria</taxon>
        <taxon>Pseudomonadati</taxon>
        <taxon>Spirochaetota</taxon>
        <taxon>Spirochaetia</taxon>
        <taxon>Spirochaetales</taxon>
        <taxon>Treponemataceae</taxon>
        <taxon>Treponema</taxon>
    </lineage>
</organism>
<dbReference type="SMART" id="SM00530">
    <property type="entry name" value="HTH_XRE"/>
    <property type="match status" value="1"/>
</dbReference>
<dbReference type="InterPro" id="IPR010982">
    <property type="entry name" value="Lambda_DNA-bd_dom_sf"/>
</dbReference>
<dbReference type="Proteomes" id="UP000011705">
    <property type="component" value="Chromosome"/>
</dbReference>
<name>A0A0E2E8B1_TREDN</name>
<dbReference type="RefSeq" id="WP_002669261.1">
    <property type="nucleotide sequence ID" value="NZ_CM001795.1"/>
</dbReference>
<dbReference type="InterPro" id="IPR001387">
    <property type="entry name" value="Cro/C1-type_HTH"/>
</dbReference>